<feature type="domain" description="PiggyBac transposable element-derived protein" evidence="1">
    <location>
        <begin position="20"/>
        <end position="160"/>
    </location>
</feature>
<organism evidence="2 3">
    <name type="scientific">Trichinella patagoniensis</name>
    <dbReference type="NCBI Taxonomy" id="990121"/>
    <lineage>
        <taxon>Eukaryota</taxon>
        <taxon>Metazoa</taxon>
        <taxon>Ecdysozoa</taxon>
        <taxon>Nematoda</taxon>
        <taxon>Enoplea</taxon>
        <taxon>Dorylaimia</taxon>
        <taxon>Trichinellida</taxon>
        <taxon>Trichinellidae</taxon>
        <taxon>Trichinella</taxon>
    </lineage>
</organism>
<dbReference type="AlphaFoldDB" id="A0A0V0ZP09"/>
<gene>
    <name evidence="2" type="primary">PGBD4</name>
    <name evidence="2" type="ORF">T12_8787</name>
</gene>
<dbReference type="OrthoDB" id="10030973at2759"/>
<dbReference type="Proteomes" id="UP000054783">
    <property type="component" value="Unassembled WGS sequence"/>
</dbReference>
<protein>
    <submittedName>
        <fullName evidence="2">PiggyBac transposable element-derived protein 4</fullName>
    </submittedName>
</protein>
<name>A0A0V0ZP09_9BILA</name>
<comment type="caution">
    <text evidence="2">The sequence shown here is derived from an EMBL/GenBank/DDBJ whole genome shotgun (WGS) entry which is preliminary data.</text>
</comment>
<sequence length="171" mass="19502">MIPGPTRYALNRITDIASSFALFVPTTSENVILEMTNLKGRSCCPETWKPLDVTDLRAYIGLLILTGVYRSRGEATKSLWNAENGRAIFPAVMSLKQFHLISRMIRFDDHSSRASRRSKDKLAAVRVIWDTWVKNLPKMYNPSENVTVDERLYPFKGRLPQCGLKPRGSHF</sequence>
<dbReference type="STRING" id="990121.A0A0V0ZP09"/>
<evidence type="ECO:0000259" key="1">
    <source>
        <dbReference type="Pfam" id="PF13843"/>
    </source>
</evidence>
<keyword evidence="3" id="KW-1185">Reference proteome</keyword>
<dbReference type="PANTHER" id="PTHR46599">
    <property type="entry name" value="PIGGYBAC TRANSPOSABLE ELEMENT-DERIVED PROTEIN 4"/>
    <property type="match status" value="1"/>
</dbReference>
<dbReference type="PANTHER" id="PTHR46599:SF6">
    <property type="entry name" value="DUAL SPECIFICITY PHOSPHATASE 26"/>
    <property type="match status" value="1"/>
</dbReference>
<dbReference type="InterPro" id="IPR029526">
    <property type="entry name" value="PGBD"/>
</dbReference>
<dbReference type="Pfam" id="PF13843">
    <property type="entry name" value="DDE_Tnp_1_7"/>
    <property type="match status" value="1"/>
</dbReference>
<accession>A0A0V0ZP09</accession>
<evidence type="ECO:0000313" key="2">
    <source>
        <dbReference type="EMBL" id="KRY14267.1"/>
    </source>
</evidence>
<reference evidence="2 3" key="1">
    <citation type="submission" date="2015-01" db="EMBL/GenBank/DDBJ databases">
        <title>Evolution of Trichinella species and genotypes.</title>
        <authorList>
            <person name="Korhonen P.K."/>
            <person name="Edoardo P."/>
            <person name="Giuseppe L.R."/>
            <person name="Gasser R.B."/>
        </authorList>
    </citation>
    <scope>NUCLEOTIDE SEQUENCE [LARGE SCALE GENOMIC DNA]</scope>
    <source>
        <strain evidence="2">ISS2496</strain>
    </source>
</reference>
<dbReference type="EMBL" id="JYDQ01000120">
    <property type="protein sequence ID" value="KRY14267.1"/>
    <property type="molecule type" value="Genomic_DNA"/>
</dbReference>
<evidence type="ECO:0000313" key="3">
    <source>
        <dbReference type="Proteomes" id="UP000054783"/>
    </source>
</evidence>
<proteinExistence type="predicted"/>